<dbReference type="Proteomes" id="UP000179095">
    <property type="component" value="Unassembled WGS sequence"/>
</dbReference>
<dbReference type="InterPro" id="IPR029058">
    <property type="entry name" value="AB_hydrolase_fold"/>
</dbReference>
<dbReference type="STRING" id="1802568.A3F86_05915"/>
<evidence type="ECO:0000313" key="3">
    <source>
        <dbReference type="EMBL" id="OGC07974.1"/>
    </source>
</evidence>
<keyword evidence="1" id="KW-0378">Hydrolase</keyword>
<evidence type="ECO:0000256" key="1">
    <source>
        <dbReference type="ARBA" id="ARBA00022801"/>
    </source>
</evidence>
<sequence>MATILFMHGFATGPIIWKDQVRGFAKDYKVVTDIERLDHSTDVYVVGWSMGGWKALDLFAEHRQEIRGLVLVSAFPKYVKSADYPCGAPLALLKRLEKKFLTDYKQGMNYFYDLIFKDKQSHHLIDHLPVPERGDLEKWFKRLEHDDLRGLLPTINVPVLLIHGDKDPIVSAQTATYMKDRIKESDLHLLAGVGHAPFLEDKERFNKLLRDFISKHEKY</sequence>
<dbReference type="InterPro" id="IPR050266">
    <property type="entry name" value="AB_hydrolase_sf"/>
</dbReference>
<dbReference type="GO" id="GO:0016020">
    <property type="term" value="C:membrane"/>
    <property type="evidence" value="ECO:0007669"/>
    <property type="project" value="TreeGrafter"/>
</dbReference>
<comment type="caution">
    <text evidence="3">The sequence shown here is derived from an EMBL/GenBank/DDBJ whole genome shotgun (WGS) entry which is preliminary data.</text>
</comment>
<dbReference type="GO" id="GO:0016787">
    <property type="term" value="F:hydrolase activity"/>
    <property type="evidence" value="ECO:0007669"/>
    <property type="project" value="UniProtKB-KW"/>
</dbReference>
<dbReference type="Gene3D" id="3.40.50.1820">
    <property type="entry name" value="alpha/beta hydrolase"/>
    <property type="match status" value="1"/>
</dbReference>
<gene>
    <name evidence="3" type="ORF">A3F86_05915</name>
</gene>
<dbReference type="EMBL" id="METQ01000064">
    <property type="protein sequence ID" value="OGC07974.1"/>
    <property type="molecule type" value="Genomic_DNA"/>
</dbReference>
<dbReference type="InterPro" id="IPR022742">
    <property type="entry name" value="Hydrolase_4"/>
</dbReference>
<dbReference type="AlphaFoldDB" id="A0A1F4RIF8"/>
<reference evidence="3 4" key="1">
    <citation type="journal article" date="2016" name="Nat. Commun.">
        <title>Thousands of microbial genomes shed light on interconnected biogeochemical processes in an aquifer system.</title>
        <authorList>
            <person name="Anantharaman K."/>
            <person name="Brown C.T."/>
            <person name="Hug L.A."/>
            <person name="Sharon I."/>
            <person name="Castelle C.J."/>
            <person name="Probst A.J."/>
            <person name="Thomas B.C."/>
            <person name="Singh A."/>
            <person name="Wilkins M.J."/>
            <person name="Karaoz U."/>
            <person name="Brodie E.L."/>
            <person name="Williams K.H."/>
            <person name="Hubbard S.S."/>
            <person name="Banfield J.F."/>
        </authorList>
    </citation>
    <scope>NUCLEOTIDE SEQUENCE [LARGE SCALE GENOMIC DNA]</scope>
</reference>
<dbReference type="PANTHER" id="PTHR43798">
    <property type="entry name" value="MONOACYLGLYCEROL LIPASE"/>
    <property type="match status" value="1"/>
</dbReference>
<dbReference type="Pfam" id="PF12146">
    <property type="entry name" value="Hydrolase_4"/>
    <property type="match status" value="1"/>
</dbReference>
<dbReference type="PANTHER" id="PTHR43798:SF31">
    <property type="entry name" value="AB HYDROLASE SUPERFAMILY PROTEIN YCLE"/>
    <property type="match status" value="1"/>
</dbReference>
<evidence type="ECO:0000313" key="4">
    <source>
        <dbReference type="Proteomes" id="UP000179095"/>
    </source>
</evidence>
<accession>A0A1F4RIF8</accession>
<proteinExistence type="predicted"/>
<feature type="domain" description="Serine aminopeptidase S33" evidence="2">
    <location>
        <begin position="8"/>
        <end position="201"/>
    </location>
</feature>
<organism evidence="3 4">
    <name type="scientific">candidate division WOR-1 bacterium RIFCSPLOWO2_12_FULL_45_9</name>
    <dbReference type="NCBI Taxonomy" id="1802568"/>
    <lineage>
        <taxon>Bacteria</taxon>
        <taxon>Bacillati</taxon>
        <taxon>Saganbacteria</taxon>
    </lineage>
</organism>
<evidence type="ECO:0000259" key="2">
    <source>
        <dbReference type="Pfam" id="PF12146"/>
    </source>
</evidence>
<protein>
    <recommendedName>
        <fullName evidence="2">Serine aminopeptidase S33 domain-containing protein</fullName>
    </recommendedName>
</protein>
<dbReference type="SUPFAM" id="SSF53474">
    <property type="entry name" value="alpha/beta-Hydrolases"/>
    <property type="match status" value="1"/>
</dbReference>
<name>A0A1F4RIF8_UNCSA</name>